<dbReference type="Proteomes" id="UP000445309">
    <property type="component" value="Unassembled WGS sequence"/>
</dbReference>
<proteinExistence type="predicted"/>
<accession>A0A6N4XWQ5</accession>
<dbReference type="EMBL" id="CACVBY010000168">
    <property type="protein sequence ID" value="CAA7393566.1"/>
    <property type="molecule type" value="Genomic_DNA"/>
</dbReference>
<gene>
    <name evidence="1" type="ORF">CHRY9393_03533</name>
</gene>
<dbReference type="AlphaFoldDB" id="A0A6N4XWQ5"/>
<keyword evidence="2" id="KW-1185">Reference proteome</keyword>
<reference evidence="1 2" key="1">
    <citation type="submission" date="2020-01" db="EMBL/GenBank/DDBJ databases">
        <authorList>
            <person name="Rodrigo-Torres L."/>
            <person name="Arahal R. D."/>
            <person name="Lucena T."/>
        </authorList>
    </citation>
    <scope>NUCLEOTIDE SEQUENCE [LARGE SCALE GENOMIC DNA]</scope>
    <source>
        <strain evidence="1 2">CECT 9393</strain>
    </source>
</reference>
<sequence length="384" mass="45404">MEKHLTVILGAGFSANAGMPIASNITTRFNRDLKEKLLLSFSGEWFWIDNKDKASINNGKLNYDYLAYSYVFDELVQKYVLDMGSFINYENFYQYIIDNFANSNWGENLFEAAKNSFLTDKPYILEEKNKELYKSHLFVFDHKQFSKISEILNYLIADILTVIPQQDEKLIDTYKRFINYITSFEEIDIFTLNHDILLEHILDINDIKYSKGFSSENSPIICNDKPVPYFNNEFKEKIRIHKLHGSLDFYQFRHFNKDGMFYSKTEKADYFMTTDYSVRHNSQLINPETNELLQDYNFDIVPRFITGTRKTDTIKNDALYKTLFENFENSIANSEHLFVSGYSFNDDHLNEKIKEKEFNFINHNRSKNYPFKGNGKDIRSLDQI</sequence>
<name>A0A6N4XWQ5_9FLAO</name>
<evidence type="ECO:0000313" key="1">
    <source>
        <dbReference type="EMBL" id="CAA7393566.1"/>
    </source>
</evidence>
<protein>
    <submittedName>
        <fullName evidence="1">Uncharacterized protein</fullName>
    </submittedName>
</protein>
<evidence type="ECO:0000313" key="2">
    <source>
        <dbReference type="Proteomes" id="UP000445309"/>
    </source>
</evidence>
<dbReference type="Pfam" id="PF13289">
    <property type="entry name" value="SIR2_2"/>
    <property type="match status" value="1"/>
</dbReference>
<dbReference type="RefSeq" id="WP_162074423.1">
    <property type="nucleotide sequence ID" value="NZ_CACVBY010000168.1"/>
</dbReference>
<organism evidence="1 2">
    <name type="scientific">Chryseobacterium fistulae</name>
    <dbReference type="NCBI Taxonomy" id="2675058"/>
    <lineage>
        <taxon>Bacteria</taxon>
        <taxon>Pseudomonadati</taxon>
        <taxon>Bacteroidota</taxon>
        <taxon>Flavobacteriia</taxon>
        <taxon>Flavobacteriales</taxon>
        <taxon>Weeksellaceae</taxon>
        <taxon>Chryseobacterium group</taxon>
        <taxon>Chryseobacterium</taxon>
    </lineage>
</organism>